<dbReference type="PANTHER" id="PTHR45700:SF8">
    <property type="entry name" value="HECT-TYPE E3 UBIQUITIN TRANSFERASE"/>
    <property type="match status" value="1"/>
</dbReference>
<dbReference type="Proteomes" id="UP000799770">
    <property type="component" value="Unassembled WGS sequence"/>
</dbReference>
<keyword evidence="9" id="KW-1185">Reference proteome</keyword>
<feature type="region of interest" description="Disordered" evidence="6">
    <location>
        <begin position="1"/>
        <end position="40"/>
    </location>
</feature>
<feature type="compositionally biased region" description="Polar residues" evidence="6">
    <location>
        <begin position="172"/>
        <end position="188"/>
    </location>
</feature>
<evidence type="ECO:0000313" key="9">
    <source>
        <dbReference type="Proteomes" id="UP000799770"/>
    </source>
</evidence>
<dbReference type="InterPro" id="IPR044611">
    <property type="entry name" value="E3A/B/C-like"/>
</dbReference>
<feature type="region of interest" description="Disordered" evidence="6">
    <location>
        <begin position="262"/>
        <end position="282"/>
    </location>
</feature>
<feature type="domain" description="HECT" evidence="7">
    <location>
        <begin position="888"/>
        <end position="1274"/>
    </location>
</feature>
<dbReference type="Gene3D" id="3.90.1750.10">
    <property type="entry name" value="Hect, E3 ligase catalytic domains"/>
    <property type="match status" value="2"/>
</dbReference>
<dbReference type="OrthoDB" id="5981550at2759"/>
<protein>
    <recommendedName>
        <fullName evidence="2">HECT-type E3 ubiquitin transferase</fullName>
        <ecNumber evidence="2">2.3.2.26</ecNumber>
    </recommendedName>
</protein>
<feature type="region of interest" description="Disordered" evidence="6">
    <location>
        <begin position="1073"/>
        <end position="1100"/>
    </location>
</feature>
<feature type="compositionally biased region" description="Polar residues" evidence="6">
    <location>
        <begin position="295"/>
        <end position="308"/>
    </location>
</feature>
<keyword evidence="3" id="KW-0808">Transferase</keyword>
<sequence>MTDPARETASLQDESRSNSHTSWTSISANGGRHRRRGHPDSLARRLANVVDVEEPHRLMESSQIQRQARFQNLIRRYISQILYGCKSAYCTTSTCLSCKKRLVTRPFRPPTQLTARALAHFLASQHDPHSSLCPHELKVPPASVEIEGLSGLEFLEVGEGSSAELTIIHNVTQPTRPPQSGASTSGGHAQQHDGPIQPTDGLQVSKARVTTPKTVHGRHQTKKDVKSLGQNLFDTASVILSFSKQIPTPLEVFEKLRTLSPASKDDVDTPLPSNSKSRSGRQGQVEAFTLGSSAHVNGHTVTPATNGSAKLDPGDIDLHSSERMSVSGIVTEVTSNGEQLHRFRHQLPNTVVNGHAKKHEITTLDGTQEATSLTTPMRRKSLKLDLLNSTHKGRRPLAPTAIQRDGSVPETTKKNKTPKLPVASYLDCDIMDQLKEEVFNHRRQQSAEFAFAIDYDAHRSFRPSMPFVNRSLFFTLSDPETLLKSFHDTNNEAYEDSPLSHLNSTRLTHAFRDWNGRNGALIFDSLWTAARALFVPPPELDVQKSPRLKACRKTASESTPSTPASPHPDARSSRYLCDEDAAHLIMICIHALTSLISVGWPRTWIQLRSLRSWGIILPNAPPRPDRMDPTSKFVDPWISIIDEFEYEPAFRLADALVRGIGARMCFNHIQDTLDHNEAETNPGLIDIIVEHLVVVERVALSNKRKLSTDYRPLDDPGWTVTATFVEWLRTIIIKKWDGKADINRWDSAGAAMEILNAFYLRCDDLNLRRPMFQMPYLHERLDEEKAPRDFLDRERQPNSHHIFFYPFLFPSHYLVSYFRTINFTTMYNEFMATERAQELQRKMNPFLRELPLALLRNRLKVTLSDYLVLDVTRKHALEDTLDQLWGLEHRTLRKPLKVKMGTLEGEVGLDQGGVTSEFFRVVLGQAFNTDNGMFTIDPQSRMIWFQPFAIEPEWKFEMLGILFSLAVYNGITLPVTFPLALYRALLEHPPVLTPEGIRDGWPTLAKSLDQLLTWTNGDVSDVFMRNYTYSFDVYDQRVDVNIDTPGAAYQGDAPVSAGLEGLDRSKILLMEGAPSSHRRTDSRSSPGTEAMPYVDGNSDKEAQLVTNENRAQYVRDYIYWLAYRSVSAQLTAFKKGFHTCLHPKSLLLFDPPTLKTLVEGTQDIDVSALKTATRYDDGYHANHAHIEDLWSIVESYSMDDRRKFLEFVTASERVPVTGFESMNFHITRSGGDTEMLPTSSTCFGKLMLPEYSSKEKLKRKLDLAIQNSKGFGVV</sequence>
<evidence type="ECO:0000313" key="8">
    <source>
        <dbReference type="EMBL" id="KAF2116111.1"/>
    </source>
</evidence>
<evidence type="ECO:0000256" key="6">
    <source>
        <dbReference type="SAM" id="MobiDB-lite"/>
    </source>
</evidence>
<dbReference type="SMART" id="SM00119">
    <property type="entry name" value="HECTc"/>
    <property type="match status" value="1"/>
</dbReference>
<dbReference type="GO" id="GO:0000209">
    <property type="term" value="P:protein polyubiquitination"/>
    <property type="evidence" value="ECO:0007669"/>
    <property type="project" value="InterPro"/>
</dbReference>
<organism evidence="8 9">
    <name type="scientific">Lophiotrema nucula</name>
    <dbReference type="NCBI Taxonomy" id="690887"/>
    <lineage>
        <taxon>Eukaryota</taxon>
        <taxon>Fungi</taxon>
        <taxon>Dikarya</taxon>
        <taxon>Ascomycota</taxon>
        <taxon>Pezizomycotina</taxon>
        <taxon>Dothideomycetes</taxon>
        <taxon>Pleosporomycetidae</taxon>
        <taxon>Pleosporales</taxon>
        <taxon>Lophiotremataceae</taxon>
        <taxon>Lophiotrema</taxon>
    </lineage>
</organism>
<dbReference type="InterPro" id="IPR035983">
    <property type="entry name" value="Hect_E3_ubiquitin_ligase"/>
</dbReference>
<evidence type="ECO:0000256" key="3">
    <source>
        <dbReference type="ARBA" id="ARBA00022679"/>
    </source>
</evidence>
<dbReference type="SUPFAM" id="SSF56204">
    <property type="entry name" value="Hect, E3 ligase catalytic domain"/>
    <property type="match status" value="1"/>
</dbReference>
<dbReference type="EC" id="2.3.2.26" evidence="2"/>
<evidence type="ECO:0000259" key="7">
    <source>
        <dbReference type="PROSITE" id="PS50237"/>
    </source>
</evidence>
<name>A0A6A5ZCF5_9PLEO</name>
<dbReference type="FunFam" id="3.30.2410.10:FF:000003">
    <property type="entry name" value="probable E3 ubiquitin-protein ligase HERC4 isoform X1"/>
    <property type="match status" value="1"/>
</dbReference>
<dbReference type="GO" id="GO:0061630">
    <property type="term" value="F:ubiquitin protein ligase activity"/>
    <property type="evidence" value="ECO:0007669"/>
    <property type="project" value="UniProtKB-EC"/>
</dbReference>
<evidence type="ECO:0000256" key="4">
    <source>
        <dbReference type="ARBA" id="ARBA00022786"/>
    </source>
</evidence>
<dbReference type="InterPro" id="IPR000569">
    <property type="entry name" value="HECT_dom"/>
</dbReference>
<dbReference type="InterPro" id="IPR042556">
    <property type="entry name" value="AZUL_sf"/>
</dbReference>
<evidence type="ECO:0000256" key="2">
    <source>
        <dbReference type="ARBA" id="ARBA00012485"/>
    </source>
</evidence>
<keyword evidence="4 5" id="KW-0833">Ubl conjugation pathway</keyword>
<feature type="region of interest" description="Disordered" evidence="6">
    <location>
        <begin position="295"/>
        <end position="315"/>
    </location>
</feature>
<dbReference type="Gene3D" id="6.10.130.10">
    <property type="entry name" value="Ubiquitin-protein ligase E3A, N-terminal zinc-binding domain (AZUL)"/>
    <property type="match status" value="1"/>
</dbReference>
<dbReference type="Pfam" id="PF00632">
    <property type="entry name" value="HECT"/>
    <property type="match status" value="1"/>
</dbReference>
<feature type="region of interest" description="Disordered" evidence="6">
    <location>
        <begin position="172"/>
        <end position="203"/>
    </location>
</feature>
<proteinExistence type="predicted"/>
<gene>
    <name evidence="8" type="ORF">BDV96DRAFT_645456</name>
</gene>
<comment type="catalytic activity">
    <reaction evidence="1">
        <text>S-ubiquitinyl-[E2 ubiquitin-conjugating enzyme]-L-cysteine + [acceptor protein]-L-lysine = [E2 ubiquitin-conjugating enzyme]-L-cysteine + N(6)-ubiquitinyl-[acceptor protein]-L-lysine.</text>
        <dbReference type="EC" id="2.3.2.26"/>
    </reaction>
</comment>
<accession>A0A6A5ZCF5</accession>
<dbReference type="Gene3D" id="3.30.2160.10">
    <property type="entry name" value="Hect, E3 ligase catalytic domain"/>
    <property type="match status" value="2"/>
</dbReference>
<evidence type="ECO:0000256" key="5">
    <source>
        <dbReference type="PROSITE-ProRule" id="PRU00104"/>
    </source>
</evidence>
<dbReference type="PANTHER" id="PTHR45700">
    <property type="entry name" value="UBIQUITIN-PROTEIN LIGASE E3C"/>
    <property type="match status" value="1"/>
</dbReference>
<dbReference type="Gene3D" id="3.30.2410.10">
    <property type="entry name" value="Hect, E3 ligase catalytic domain"/>
    <property type="match status" value="1"/>
</dbReference>
<dbReference type="Pfam" id="PF16558">
    <property type="entry name" value="AZUL"/>
    <property type="match status" value="1"/>
</dbReference>
<feature type="compositionally biased region" description="Polar residues" evidence="6">
    <location>
        <begin position="271"/>
        <end position="282"/>
    </location>
</feature>
<feature type="region of interest" description="Disordered" evidence="6">
    <location>
        <begin position="545"/>
        <end position="572"/>
    </location>
</feature>
<evidence type="ECO:0000256" key="1">
    <source>
        <dbReference type="ARBA" id="ARBA00000885"/>
    </source>
</evidence>
<dbReference type="EMBL" id="ML977321">
    <property type="protein sequence ID" value="KAF2116111.1"/>
    <property type="molecule type" value="Genomic_DNA"/>
</dbReference>
<dbReference type="InterPro" id="IPR032353">
    <property type="entry name" value="AZUL"/>
</dbReference>
<feature type="compositionally biased region" description="Polar residues" evidence="6">
    <location>
        <begin position="18"/>
        <end position="28"/>
    </location>
</feature>
<dbReference type="AlphaFoldDB" id="A0A6A5ZCF5"/>
<reference evidence="8" key="1">
    <citation type="journal article" date="2020" name="Stud. Mycol.">
        <title>101 Dothideomycetes genomes: a test case for predicting lifestyles and emergence of pathogens.</title>
        <authorList>
            <person name="Haridas S."/>
            <person name="Albert R."/>
            <person name="Binder M."/>
            <person name="Bloem J."/>
            <person name="Labutti K."/>
            <person name="Salamov A."/>
            <person name="Andreopoulos B."/>
            <person name="Baker S."/>
            <person name="Barry K."/>
            <person name="Bills G."/>
            <person name="Bluhm B."/>
            <person name="Cannon C."/>
            <person name="Castanera R."/>
            <person name="Culley D."/>
            <person name="Daum C."/>
            <person name="Ezra D."/>
            <person name="Gonzalez J."/>
            <person name="Henrissat B."/>
            <person name="Kuo A."/>
            <person name="Liang C."/>
            <person name="Lipzen A."/>
            <person name="Lutzoni F."/>
            <person name="Magnuson J."/>
            <person name="Mondo S."/>
            <person name="Nolan M."/>
            <person name="Ohm R."/>
            <person name="Pangilinan J."/>
            <person name="Park H.-J."/>
            <person name="Ramirez L."/>
            <person name="Alfaro M."/>
            <person name="Sun H."/>
            <person name="Tritt A."/>
            <person name="Yoshinaga Y."/>
            <person name="Zwiers L.-H."/>
            <person name="Turgeon B."/>
            <person name="Goodwin S."/>
            <person name="Spatafora J."/>
            <person name="Crous P."/>
            <person name="Grigoriev I."/>
        </authorList>
    </citation>
    <scope>NUCLEOTIDE SEQUENCE</scope>
    <source>
        <strain evidence="8">CBS 627.86</strain>
    </source>
</reference>
<dbReference type="PROSITE" id="PS50237">
    <property type="entry name" value="HECT"/>
    <property type="match status" value="1"/>
</dbReference>
<feature type="active site" description="Glycyl thioester intermediate" evidence="5">
    <location>
        <position position="1242"/>
    </location>
</feature>